<reference evidence="4" key="5">
    <citation type="submission" date="2025-09" db="UniProtKB">
        <authorList>
            <consortium name="Ensembl"/>
        </authorList>
    </citation>
    <scope>IDENTIFICATION</scope>
</reference>
<keyword evidence="5" id="KW-1185">Reference proteome</keyword>
<gene>
    <name evidence="4" type="primary">cunh1orf159</name>
</gene>
<feature type="chain" id="PRO_5021315933" evidence="3">
    <location>
        <begin position="19"/>
        <end position="197"/>
    </location>
</feature>
<organism evidence="4 5">
    <name type="scientific">Callorhinchus milii</name>
    <name type="common">Ghost shark</name>
    <dbReference type="NCBI Taxonomy" id="7868"/>
    <lineage>
        <taxon>Eukaryota</taxon>
        <taxon>Metazoa</taxon>
        <taxon>Chordata</taxon>
        <taxon>Craniata</taxon>
        <taxon>Vertebrata</taxon>
        <taxon>Chondrichthyes</taxon>
        <taxon>Holocephali</taxon>
        <taxon>Chimaeriformes</taxon>
        <taxon>Callorhinchidae</taxon>
        <taxon>Callorhinchus</taxon>
    </lineage>
</organism>
<feature type="transmembrane region" description="Helical" evidence="2">
    <location>
        <begin position="112"/>
        <end position="137"/>
    </location>
</feature>
<sequence>MAAPFVVMLVGFALQVSTETPQSLVMSLFLSDCCIDLLDEFGLCPQSSLCHSDCYRHWFKNGSSTCIKCKNGTLAELSVNQTECINSSVSDEEKAENPSTVVPTVNTIGRSAIVALLCLGTLFISLFLILSVAVFFYTKRSNILPHMFHQRNKASILQPSEMAEMIRSPPSSVRKARYSRRDQLTAASSASTATSNV</sequence>
<dbReference type="PANTHER" id="PTHR16247">
    <property type="entry name" value="RIKEN CDNA 9430015G10 GENE"/>
    <property type="match status" value="1"/>
</dbReference>
<keyword evidence="2" id="KW-0812">Transmembrane</keyword>
<proteinExistence type="predicted"/>
<accession>A0A4W3JS63</accession>
<feature type="signal peptide" evidence="3">
    <location>
        <begin position="1"/>
        <end position="18"/>
    </location>
</feature>
<keyword evidence="3" id="KW-0732">Signal</keyword>
<dbReference type="GeneID" id="103187440"/>
<dbReference type="KEGG" id="cmk:103187440"/>
<dbReference type="PANTHER" id="PTHR16247:SF0">
    <property type="entry name" value="RIKEN CDNA 9430015G10 GENE"/>
    <property type="match status" value="1"/>
</dbReference>
<reference evidence="5" key="1">
    <citation type="journal article" date="2006" name="Science">
        <title>Ancient noncoding elements conserved in the human genome.</title>
        <authorList>
            <person name="Venkatesh B."/>
            <person name="Kirkness E.F."/>
            <person name="Loh Y.H."/>
            <person name="Halpern A.L."/>
            <person name="Lee A.P."/>
            <person name="Johnson J."/>
            <person name="Dandona N."/>
            <person name="Viswanathan L.D."/>
            <person name="Tay A."/>
            <person name="Venter J.C."/>
            <person name="Strausberg R.L."/>
            <person name="Brenner S."/>
        </authorList>
    </citation>
    <scope>NUCLEOTIDE SEQUENCE [LARGE SCALE GENOMIC DNA]</scope>
</reference>
<keyword evidence="2" id="KW-1133">Transmembrane helix</keyword>
<reference evidence="5" key="3">
    <citation type="journal article" date="2014" name="Nature">
        <title>Elephant shark genome provides unique insights into gnathostome evolution.</title>
        <authorList>
            <consortium name="International Elephant Shark Genome Sequencing Consortium"/>
            <person name="Venkatesh B."/>
            <person name="Lee A.P."/>
            <person name="Ravi V."/>
            <person name="Maurya A.K."/>
            <person name="Lian M.M."/>
            <person name="Swann J.B."/>
            <person name="Ohta Y."/>
            <person name="Flajnik M.F."/>
            <person name="Sutoh Y."/>
            <person name="Kasahara M."/>
            <person name="Hoon S."/>
            <person name="Gangu V."/>
            <person name="Roy S.W."/>
            <person name="Irimia M."/>
            <person name="Korzh V."/>
            <person name="Kondrychyn I."/>
            <person name="Lim Z.W."/>
            <person name="Tay B.H."/>
            <person name="Tohari S."/>
            <person name="Kong K.W."/>
            <person name="Ho S."/>
            <person name="Lorente-Galdos B."/>
            <person name="Quilez J."/>
            <person name="Marques-Bonet T."/>
            <person name="Raney B.J."/>
            <person name="Ingham P.W."/>
            <person name="Tay A."/>
            <person name="Hillier L.W."/>
            <person name="Minx P."/>
            <person name="Boehm T."/>
            <person name="Wilson R.K."/>
            <person name="Brenner S."/>
            <person name="Warren W.C."/>
        </authorList>
    </citation>
    <scope>NUCLEOTIDE SEQUENCE [LARGE SCALE GENOMIC DNA]</scope>
</reference>
<dbReference type="OMA" id="EKQRVNN"/>
<name>A0A4W3JS63_CALMI</name>
<reference evidence="5" key="2">
    <citation type="journal article" date="2007" name="PLoS Biol.">
        <title>Survey sequencing and comparative analysis of the elephant shark (Callorhinchus milii) genome.</title>
        <authorList>
            <person name="Venkatesh B."/>
            <person name="Kirkness E.F."/>
            <person name="Loh Y.H."/>
            <person name="Halpern A.L."/>
            <person name="Lee A.P."/>
            <person name="Johnson J."/>
            <person name="Dandona N."/>
            <person name="Viswanathan L.D."/>
            <person name="Tay A."/>
            <person name="Venter J.C."/>
            <person name="Strausberg R.L."/>
            <person name="Brenner S."/>
        </authorList>
    </citation>
    <scope>NUCLEOTIDE SEQUENCE [LARGE SCALE GENOMIC DNA]</scope>
</reference>
<dbReference type="GeneTree" id="ENSGT00390000009794"/>
<dbReference type="AlphaFoldDB" id="A0A4W3JS63"/>
<feature type="region of interest" description="Disordered" evidence="1">
    <location>
        <begin position="168"/>
        <end position="197"/>
    </location>
</feature>
<feature type="compositionally biased region" description="Low complexity" evidence="1">
    <location>
        <begin position="185"/>
        <end position="197"/>
    </location>
</feature>
<dbReference type="Pfam" id="PF14946">
    <property type="entry name" value="DUF4501"/>
    <property type="match status" value="1"/>
</dbReference>
<reference evidence="4" key="4">
    <citation type="submission" date="2025-08" db="UniProtKB">
        <authorList>
            <consortium name="Ensembl"/>
        </authorList>
    </citation>
    <scope>IDENTIFICATION</scope>
</reference>
<keyword evidence="2" id="KW-0472">Membrane</keyword>
<protein>
    <submittedName>
        <fullName evidence="4">Uncharacterized protein</fullName>
    </submittedName>
</protein>
<dbReference type="InterPro" id="IPR027888">
    <property type="entry name" value="DUF4501"/>
</dbReference>
<dbReference type="Ensembl" id="ENSCMIT00000035341.1">
    <property type="protein sequence ID" value="ENSCMIP00000034820.1"/>
    <property type="gene ID" value="ENSCMIG00000014760.1"/>
</dbReference>
<evidence type="ECO:0000256" key="1">
    <source>
        <dbReference type="SAM" id="MobiDB-lite"/>
    </source>
</evidence>
<dbReference type="OrthoDB" id="9895472at2759"/>
<evidence type="ECO:0000313" key="5">
    <source>
        <dbReference type="Proteomes" id="UP000314986"/>
    </source>
</evidence>
<dbReference type="InParanoid" id="A0A4W3JS63"/>
<dbReference type="Proteomes" id="UP000314986">
    <property type="component" value="Unassembled WGS sequence"/>
</dbReference>
<evidence type="ECO:0000313" key="4">
    <source>
        <dbReference type="Ensembl" id="ENSCMIP00000034820.1"/>
    </source>
</evidence>
<evidence type="ECO:0000256" key="2">
    <source>
        <dbReference type="SAM" id="Phobius"/>
    </source>
</evidence>
<evidence type="ECO:0000256" key="3">
    <source>
        <dbReference type="SAM" id="SignalP"/>
    </source>
</evidence>
<dbReference type="RefSeq" id="XP_007905137.1">
    <property type="nucleotide sequence ID" value="XM_007906946.2"/>
</dbReference>